<name>A0A1D1XRE5_9ARAE</name>
<feature type="transmembrane region" description="Helical" evidence="2">
    <location>
        <begin position="470"/>
        <end position="489"/>
    </location>
</feature>
<keyword evidence="2" id="KW-1133">Transmembrane helix</keyword>
<feature type="region of interest" description="Disordered" evidence="1">
    <location>
        <begin position="1"/>
        <end position="34"/>
    </location>
</feature>
<feature type="compositionally biased region" description="Gly residues" evidence="1">
    <location>
        <begin position="10"/>
        <end position="20"/>
    </location>
</feature>
<evidence type="ECO:0000313" key="3">
    <source>
        <dbReference type="EMBL" id="JAT44946.1"/>
    </source>
</evidence>
<evidence type="ECO:0000256" key="2">
    <source>
        <dbReference type="SAM" id="Phobius"/>
    </source>
</evidence>
<dbReference type="AlphaFoldDB" id="A0A1D1XRE5"/>
<reference evidence="3" key="1">
    <citation type="submission" date="2015-07" db="EMBL/GenBank/DDBJ databases">
        <title>Transcriptome Assembly of Anthurium amnicola.</title>
        <authorList>
            <person name="Suzuki J."/>
        </authorList>
    </citation>
    <scope>NUCLEOTIDE SEQUENCE</scope>
</reference>
<accession>A0A1D1XRE5</accession>
<feature type="non-terminal residue" evidence="3">
    <location>
        <position position="1"/>
    </location>
</feature>
<protein>
    <submittedName>
        <fullName evidence="3">UPF0481 protein At3g47200</fullName>
    </submittedName>
</protein>
<dbReference type="Pfam" id="PF03140">
    <property type="entry name" value="DUF247"/>
    <property type="match status" value="1"/>
</dbReference>
<dbReference type="PANTHER" id="PTHR31170">
    <property type="entry name" value="BNAC04G53230D PROTEIN"/>
    <property type="match status" value="1"/>
</dbReference>
<keyword evidence="2" id="KW-0812">Transmembrane</keyword>
<proteinExistence type="predicted"/>
<organism evidence="3">
    <name type="scientific">Anthurium amnicola</name>
    <dbReference type="NCBI Taxonomy" id="1678845"/>
    <lineage>
        <taxon>Eukaryota</taxon>
        <taxon>Viridiplantae</taxon>
        <taxon>Streptophyta</taxon>
        <taxon>Embryophyta</taxon>
        <taxon>Tracheophyta</taxon>
        <taxon>Spermatophyta</taxon>
        <taxon>Magnoliopsida</taxon>
        <taxon>Liliopsida</taxon>
        <taxon>Araceae</taxon>
        <taxon>Pothoideae</taxon>
        <taxon>Potheae</taxon>
        <taxon>Anthurium</taxon>
    </lineage>
</organism>
<feature type="compositionally biased region" description="Basic and acidic residues" evidence="1">
    <location>
        <begin position="23"/>
        <end position="34"/>
    </location>
</feature>
<gene>
    <name evidence="3" type="primary">At3g47200_41</name>
    <name evidence="3" type="ORF">g.102037</name>
</gene>
<dbReference type="EMBL" id="GDJX01022990">
    <property type="protein sequence ID" value="JAT44946.1"/>
    <property type="molecule type" value="Transcribed_RNA"/>
</dbReference>
<evidence type="ECO:0000256" key="1">
    <source>
        <dbReference type="SAM" id="MobiDB-lite"/>
    </source>
</evidence>
<keyword evidence="2" id="KW-0472">Membrane</keyword>
<dbReference type="InterPro" id="IPR004158">
    <property type="entry name" value="DUF247_pln"/>
</dbReference>
<sequence>PPLRKRQSVGGNGKPLGGGSSSSRRELGGGRRERAEQSGCFSCAAAAERRRKSSIYMVPAMTRDRHSLHYTPQLVSFGPFHHGGHWLAPMEQHKHAAFFHFLHMANTSVEVLKAAVEEVAEELMDSYEGLNQRWRGDREAFLQLMIMDGCFMLEILLFAGKPAPAGTGAGRPSLGANVEEDHPVFGFKGRAYVMPWIVRDMLLVENQLPLRLLQQLARIAFADSKYDIQELVVGFFTDGRTVLRYSEHAAPDYRLFHKIRDFLLGCFDTYGGSEKLYNFHDRPKGCLSGNPSAGAHVLDVYRSSMILQGSWFGGSVPNPAGALEVSGLKYRFVTSGSFKDISFDAREGCLHLPIVHVGTFSVSHFLNLLAFERLHPGAGNEVNNYLVLMGCLIHVVHDVIVLLVRGIITCSAGMSPESIFEVFKVVSNEATLVMAGGEDPHIMESNVGAYYKRPVGQLKSVLSVIRPTPLVTMLLALPAFCISIYAAFIHK</sequence>
<dbReference type="PANTHER" id="PTHR31170:SF18">
    <property type="entry name" value="(WILD MALAYSIAN BANANA) HYPOTHETICAL PROTEIN"/>
    <property type="match status" value="1"/>
</dbReference>